<evidence type="ECO:0000256" key="2">
    <source>
        <dbReference type="ARBA" id="ARBA00023163"/>
    </source>
</evidence>
<dbReference type="PANTHER" id="PTHR31636">
    <property type="entry name" value="OSJNBA0084A10.13 PROTEIN-RELATED"/>
    <property type="match status" value="1"/>
</dbReference>
<dbReference type="OrthoDB" id="1890360at2759"/>
<comment type="similarity">
    <text evidence="3">Belongs to the GRAS family.</text>
</comment>
<gene>
    <name evidence="6" type="primary">LOC109721089</name>
</gene>
<feature type="short sequence motif" description="LXXLL motif" evidence="3">
    <location>
        <begin position="241"/>
        <end position="245"/>
    </location>
</feature>
<keyword evidence="1" id="KW-0805">Transcription regulation</keyword>
<organism evidence="5 6">
    <name type="scientific">Ananas comosus</name>
    <name type="common">Pineapple</name>
    <name type="synonym">Ananas ananas</name>
    <dbReference type="NCBI Taxonomy" id="4615"/>
    <lineage>
        <taxon>Eukaryota</taxon>
        <taxon>Viridiplantae</taxon>
        <taxon>Streptophyta</taxon>
        <taxon>Embryophyta</taxon>
        <taxon>Tracheophyta</taxon>
        <taxon>Spermatophyta</taxon>
        <taxon>Magnoliopsida</taxon>
        <taxon>Liliopsida</taxon>
        <taxon>Poales</taxon>
        <taxon>Bromeliaceae</taxon>
        <taxon>Bromelioideae</taxon>
        <taxon>Ananas</taxon>
    </lineage>
</organism>
<accession>A0A6P5G676</accession>
<name>A0A6P5G676_ANACO</name>
<protein>
    <submittedName>
        <fullName evidence="6">Scarecrow-like protein 4</fullName>
    </submittedName>
</protein>
<dbReference type="InterPro" id="IPR005202">
    <property type="entry name" value="TF_GRAS"/>
</dbReference>
<feature type="short sequence motif" description="VHIID" evidence="3">
    <location>
        <begin position="136"/>
        <end position="140"/>
    </location>
</feature>
<feature type="region of interest" description="SAW" evidence="3">
    <location>
        <begin position="328"/>
        <end position="406"/>
    </location>
</feature>
<evidence type="ECO:0000313" key="6">
    <source>
        <dbReference type="RefSeq" id="XP_020104096.1"/>
    </source>
</evidence>
<reference evidence="6" key="2">
    <citation type="submission" date="2025-08" db="UniProtKB">
        <authorList>
            <consortium name="RefSeq"/>
        </authorList>
    </citation>
    <scope>IDENTIFICATION</scope>
    <source>
        <tissue evidence="6">Leaf</tissue>
    </source>
</reference>
<reference evidence="5" key="1">
    <citation type="journal article" date="2015" name="Nat. Genet.">
        <title>The pineapple genome and the evolution of CAM photosynthesis.</title>
        <authorList>
            <person name="Ming R."/>
            <person name="VanBuren R."/>
            <person name="Wai C.M."/>
            <person name="Tang H."/>
            <person name="Schatz M.C."/>
            <person name="Bowers J.E."/>
            <person name="Lyons E."/>
            <person name="Wang M.L."/>
            <person name="Chen J."/>
            <person name="Biggers E."/>
            <person name="Zhang J."/>
            <person name="Huang L."/>
            <person name="Zhang L."/>
            <person name="Miao W."/>
            <person name="Zhang J."/>
            <person name="Ye Z."/>
            <person name="Miao C."/>
            <person name="Lin Z."/>
            <person name="Wang H."/>
            <person name="Zhou H."/>
            <person name="Yim W.C."/>
            <person name="Priest H.D."/>
            <person name="Zheng C."/>
            <person name="Woodhouse M."/>
            <person name="Edger P.P."/>
            <person name="Guyot R."/>
            <person name="Guo H.B."/>
            <person name="Guo H."/>
            <person name="Zheng G."/>
            <person name="Singh R."/>
            <person name="Sharma A."/>
            <person name="Min X."/>
            <person name="Zheng Y."/>
            <person name="Lee H."/>
            <person name="Gurtowski J."/>
            <person name="Sedlazeck F.J."/>
            <person name="Harkess A."/>
            <person name="McKain M.R."/>
            <person name="Liao Z."/>
            <person name="Fang J."/>
            <person name="Liu J."/>
            <person name="Zhang X."/>
            <person name="Zhang Q."/>
            <person name="Hu W."/>
            <person name="Qin Y."/>
            <person name="Wang K."/>
            <person name="Chen L.Y."/>
            <person name="Shirley N."/>
            <person name="Lin Y.R."/>
            <person name="Liu L.Y."/>
            <person name="Hernandez A.G."/>
            <person name="Wright C.L."/>
            <person name="Bulone V."/>
            <person name="Tuskan G.A."/>
            <person name="Heath K."/>
            <person name="Zee F."/>
            <person name="Moore P.H."/>
            <person name="Sunkar R."/>
            <person name="Leebens-Mack J.H."/>
            <person name="Mockler T."/>
            <person name="Bennetzen J.L."/>
            <person name="Freeling M."/>
            <person name="Sankoff D."/>
            <person name="Paterson A.H."/>
            <person name="Zhu X."/>
            <person name="Yang X."/>
            <person name="Smith J.A."/>
            <person name="Cushman J.C."/>
            <person name="Paull R.E."/>
            <person name="Yu Q."/>
        </authorList>
    </citation>
    <scope>NUCLEOTIDE SEQUENCE [LARGE SCALE GENOMIC DNA]</scope>
    <source>
        <strain evidence="5">cv. F153</strain>
    </source>
</reference>
<dbReference type="Proteomes" id="UP000515123">
    <property type="component" value="Linkage group 15"/>
</dbReference>
<feature type="compositionally biased region" description="Pro residues" evidence="4">
    <location>
        <begin position="21"/>
        <end position="30"/>
    </location>
</feature>
<keyword evidence="2" id="KW-0804">Transcription</keyword>
<evidence type="ECO:0000313" key="5">
    <source>
        <dbReference type="Proteomes" id="UP000515123"/>
    </source>
</evidence>
<evidence type="ECO:0000256" key="1">
    <source>
        <dbReference type="ARBA" id="ARBA00023015"/>
    </source>
</evidence>
<dbReference type="Pfam" id="PF03514">
    <property type="entry name" value="GRAS"/>
    <property type="match status" value="1"/>
</dbReference>
<evidence type="ECO:0000256" key="3">
    <source>
        <dbReference type="PROSITE-ProRule" id="PRU01191"/>
    </source>
</evidence>
<dbReference type="GeneID" id="109721089"/>
<keyword evidence="5" id="KW-1185">Reference proteome</keyword>
<dbReference type="PROSITE" id="PS50985">
    <property type="entry name" value="GRAS"/>
    <property type="match status" value="1"/>
</dbReference>
<comment type="caution">
    <text evidence="3">Lacks conserved residue(s) required for the propagation of feature annotation.</text>
</comment>
<proteinExistence type="inferred from homology"/>
<feature type="region of interest" description="Disordered" evidence="4">
    <location>
        <begin position="1"/>
        <end position="62"/>
    </location>
</feature>
<evidence type="ECO:0000256" key="4">
    <source>
        <dbReference type="SAM" id="MobiDB-lite"/>
    </source>
</evidence>
<dbReference type="AlphaFoldDB" id="A0A6P5G676"/>
<sequence>MESTDRPGRAAVPSGASNRPPIRPPSPPSPLLSILLDCARTPTRTPTGAHIAAAIPAPPPSSATPTERVAFYFAEALSRRLSRSPSPSPSSASPLLSPEDFTLCYKTLNDACPYSKFAHLTANQAILEATASSPRIHIVDIGVVQGVQWAALLQALATRPAGKPSLVRISGVASPSLGPSAAASLAATGARLRSFAALLDLPFEFHPISTPIYTLSDADPGPDSLRVDPDESVAVNFMLHLHHLLADSPDPVRRALRLAKSLAPRVVTLGEYESDLNRAGFADRFAAALAYYSSVFDSLEPALADRASPDRVRVERLLLGRKILGALGPRDGEDRTERMAAREEWRALMEGSGLEPVRFSNYAVSQAKLLLWNYEYSAKYSLVESAPSFLSLAWDGRPLLTLSAWR</sequence>
<feature type="compositionally biased region" description="Low complexity" evidence="4">
    <location>
        <begin position="45"/>
        <end position="55"/>
    </location>
</feature>
<dbReference type="RefSeq" id="XP_020104096.1">
    <property type="nucleotide sequence ID" value="XM_020248507.1"/>
</dbReference>